<keyword evidence="2" id="KW-1185">Reference proteome</keyword>
<protein>
    <submittedName>
        <fullName evidence="3">Uncharacterized protein LOC136090028</fullName>
    </submittedName>
</protein>
<dbReference type="PANTHER" id="PTHR21301">
    <property type="entry name" value="REVERSE TRANSCRIPTASE"/>
    <property type="match status" value="1"/>
</dbReference>
<dbReference type="PANTHER" id="PTHR21301:SF10">
    <property type="entry name" value="REVERSE TRANSCRIPTASE DOMAIN-CONTAINING PROTEIN"/>
    <property type="match status" value="1"/>
</dbReference>
<accession>A0ABM4DCT4</accession>
<evidence type="ECO:0000259" key="1">
    <source>
        <dbReference type="Pfam" id="PF26215"/>
    </source>
</evidence>
<dbReference type="GeneID" id="136090028"/>
<dbReference type="InterPro" id="IPR058912">
    <property type="entry name" value="HTH_animal"/>
</dbReference>
<dbReference type="RefSeq" id="XP_065672204.1">
    <property type="nucleotide sequence ID" value="XM_065816132.1"/>
</dbReference>
<feature type="domain" description="Helix-turn-helix" evidence="1">
    <location>
        <begin position="245"/>
        <end position="293"/>
    </location>
</feature>
<evidence type="ECO:0000313" key="2">
    <source>
        <dbReference type="Proteomes" id="UP001652625"/>
    </source>
</evidence>
<organism evidence="2 3">
    <name type="scientific">Hydra vulgaris</name>
    <name type="common">Hydra</name>
    <name type="synonym">Hydra attenuata</name>
    <dbReference type="NCBI Taxonomy" id="6087"/>
    <lineage>
        <taxon>Eukaryota</taxon>
        <taxon>Metazoa</taxon>
        <taxon>Cnidaria</taxon>
        <taxon>Hydrozoa</taxon>
        <taxon>Hydroidolina</taxon>
        <taxon>Anthoathecata</taxon>
        <taxon>Aplanulata</taxon>
        <taxon>Hydridae</taxon>
        <taxon>Hydra</taxon>
    </lineage>
</organism>
<proteinExistence type="predicted"/>
<reference evidence="3" key="1">
    <citation type="submission" date="2025-08" db="UniProtKB">
        <authorList>
            <consortium name="RefSeq"/>
        </authorList>
    </citation>
    <scope>IDENTIFICATION</scope>
</reference>
<sequence length="430" mass="49811">MIPTINKSTRITNTSSTLLNNLFTNNIHDCLLESGIIKTDITDHFPIFLITNNITDNHSALKSTIATDQMKIPCSYSIYPSDPVPPRLYGLIKAHKQDKSYPMRVVVSTIGTPCYGISNYLWNDEIHELENSGPIGLSFMVVLAESFLQYHEEKAIKMAMTMAPSTDIKSFYRYVDDSHARFSNLKQAEQFQTILSRQRPSLKYTIEVENKNKILHFLDITAIYNTHRKYEFKVYRKDAITNIQIKPHSNHDPKILKAIFNEYIHKAYSICSENHLKDEINFLIQVFTENGYDEIMLKDISYHVRKKRLANKNETLSNSNNLPTISLSWIPIISPRLRRIFRKAGYRTVFKSNANLKTLLTSRNKSKLPRNSQPETYLTKCICPKVYVGESKLQIRTRIQKHQKFLTEGKLNQSALALHKVNCDEDIEWE</sequence>
<dbReference type="Pfam" id="PF26215">
    <property type="entry name" value="HTH_animal"/>
    <property type="match status" value="1"/>
</dbReference>
<dbReference type="Proteomes" id="UP001652625">
    <property type="component" value="Chromosome 13"/>
</dbReference>
<evidence type="ECO:0000313" key="3">
    <source>
        <dbReference type="RefSeq" id="XP_065672204.1"/>
    </source>
</evidence>
<gene>
    <name evidence="3" type="primary">LOC136090028</name>
</gene>
<name>A0ABM4DCT4_HYDVU</name>